<gene>
    <name evidence="1" type="ORF">FWK35_00017899</name>
</gene>
<accession>A0A6G0YPN8</accession>
<proteinExistence type="predicted"/>
<evidence type="ECO:0000313" key="2">
    <source>
        <dbReference type="Proteomes" id="UP000478052"/>
    </source>
</evidence>
<protein>
    <submittedName>
        <fullName evidence="1">Uncharacterized protein</fullName>
    </submittedName>
</protein>
<comment type="caution">
    <text evidence="1">The sequence shown here is derived from an EMBL/GenBank/DDBJ whole genome shotgun (WGS) entry which is preliminary data.</text>
</comment>
<reference evidence="1 2" key="1">
    <citation type="submission" date="2019-08" db="EMBL/GenBank/DDBJ databases">
        <title>Whole genome of Aphis craccivora.</title>
        <authorList>
            <person name="Voronova N.V."/>
            <person name="Shulinski R.S."/>
            <person name="Bandarenka Y.V."/>
            <person name="Zhorov D.G."/>
            <person name="Warner D."/>
        </authorList>
    </citation>
    <scope>NUCLEOTIDE SEQUENCE [LARGE SCALE GENOMIC DNA]</scope>
    <source>
        <strain evidence="1">180601</strain>
        <tissue evidence="1">Whole Body</tissue>
    </source>
</reference>
<name>A0A6G0YPN8_APHCR</name>
<keyword evidence="2" id="KW-1185">Reference proteome</keyword>
<organism evidence="1 2">
    <name type="scientific">Aphis craccivora</name>
    <name type="common">Cowpea aphid</name>
    <dbReference type="NCBI Taxonomy" id="307492"/>
    <lineage>
        <taxon>Eukaryota</taxon>
        <taxon>Metazoa</taxon>
        <taxon>Ecdysozoa</taxon>
        <taxon>Arthropoda</taxon>
        <taxon>Hexapoda</taxon>
        <taxon>Insecta</taxon>
        <taxon>Pterygota</taxon>
        <taxon>Neoptera</taxon>
        <taxon>Paraneoptera</taxon>
        <taxon>Hemiptera</taxon>
        <taxon>Sternorrhyncha</taxon>
        <taxon>Aphidomorpha</taxon>
        <taxon>Aphidoidea</taxon>
        <taxon>Aphididae</taxon>
        <taxon>Aphidini</taxon>
        <taxon>Aphis</taxon>
        <taxon>Aphis</taxon>
    </lineage>
</organism>
<dbReference type="EMBL" id="VUJU01002906">
    <property type="protein sequence ID" value="KAF0759718.1"/>
    <property type="molecule type" value="Genomic_DNA"/>
</dbReference>
<dbReference type="Proteomes" id="UP000478052">
    <property type="component" value="Unassembled WGS sequence"/>
</dbReference>
<dbReference type="AlphaFoldDB" id="A0A6G0YPN8"/>
<evidence type="ECO:0000313" key="1">
    <source>
        <dbReference type="EMBL" id="KAF0759718.1"/>
    </source>
</evidence>
<sequence length="86" mass="9622">MTVWRVPTHCSGRSGGGGSIKMSQDTILPPPLQCVRTEDLYVGDEEKRTQKKKRFRFLLKNTANHKSGIYIAAKSSLCLIQKLAKC</sequence>